<proteinExistence type="predicted"/>
<gene>
    <name evidence="1" type="ORF">TPAB3V08_LOCUS13058</name>
</gene>
<dbReference type="EMBL" id="CAJPIN010050576">
    <property type="protein sequence ID" value="CAG2066115.1"/>
    <property type="molecule type" value="Genomic_DNA"/>
</dbReference>
<dbReference type="Proteomes" id="UP001153148">
    <property type="component" value="Unassembled WGS sequence"/>
</dbReference>
<comment type="caution">
    <text evidence="1">The sequence shown here is derived from an EMBL/GenBank/DDBJ whole genome shotgun (WGS) entry which is preliminary data.</text>
</comment>
<evidence type="ECO:0000313" key="2">
    <source>
        <dbReference type="Proteomes" id="UP001153148"/>
    </source>
</evidence>
<organism evidence="1 2">
    <name type="scientific">Timema podura</name>
    <name type="common">Walking stick</name>
    <dbReference type="NCBI Taxonomy" id="61482"/>
    <lineage>
        <taxon>Eukaryota</taxon>
        <taxon>Metazoa</taxon>
        <taxon>Ecdysozoa</taxon>
        <taxon>Arthropoda</taxon>
        <taxon>Hexapoda</taxon>
        <taxon>Insecta</taxon>
        <taxon>Pterygota</taxon>
        <taxon>Neoptera</taxon>
        <taxon>Polyneoptera</taxon>
        <taxon>Phasmatodea</taxon>
        <taxon>Timematodea</taxon>
        <taxon>Timematoidea</taxon>
        <taxon>Timematidae</taxon>
        <taxon>Timema</taxon>
    </lineage>
</organism>
<keyword evidence="2" id="KW-1185">Reference proteome</keyword>
<accession>A0ABN7PJ76</accession>
<name>A0ABN7PJ76_TIMPD</name>
<reference evidence="1" key="1">
    <citation type="submission" date="2021-03" db="EMBL/GenBank/DDBJ databases">
        <authorList>
            <person name="Tran Van P."/>
        </authorList>
    </citation>
    <scope>NUCLEOTIDE SEQUENCE</scope>
</reference>
<sequence length="29" mass="3500">MSELLLSQNKFHKIKAVKMIKRTANWWTP</sequence>
<evidence type="ECO:0000313" key="1">
    <source>
        <dbReference type="EMBL" id="CAG2066115.1"/>
    </source>
</evidence>
<protein>
    <submittedName>
        <fullName evidence="1">Uncharacterized protein</fullName>
    </submittedName>
</protein>